<proteinExistence type="predicted"/>
<keyword evidence="1" id="KW-0812">Transmembrane</keyword>
<dbReference type="AlphaFoldDB" id="A0A2H1JXI2"/>
<feature type="transmembrane region" description="Helical" evidence="1">
    <location>
        <begin position="118"/>
        <end position="141"/>
    </location>
</feature>
<accession>A0A2H1JXI2</accession>
<evidence type="ECO:0000313" key="3">
    <source>
        <dbReference type="Proteomes" id="UP000234342"/>
    </source>
</evidence>
<organism evidence="2 3">
    <name type="scientific">Brevibacterium antiquum</name>
    <dbReference type="NCBI Taxonomy" id="234835"/>
    <lineage>
        <taxon>Bacteria</taxon>
        <taxon>Bacillati</taxon>
        <taxon>Actinomycetota</taxon>
        <taxon>Actinomycetes</taxon>
        <taxon>Micrococcales</taxon>
        <taxon>Brevibacteriaceae</taxon>
        <taxon>Brevibacterium</taxon>
    </lineage>
</organism>
<reference evidence="3" key="1">
    <citation type="submission" date="2017-03" db="EMBL/GenBank/DDBJ databases">
        <authorList>
            <person name="Monnet C."/>
        </authorList>
    </citation>
    <scope>NUCLEOTIDE SEQUENCE [LARGE SCALE GENOMIC DNA]</scope>
    <source>
        <strain evidence="3">P10</strain>
    </source>
</reference>
<dbReference type="Proteomes" id="UP000234342">
    <property type="component" value="Unassembled WGS sequence"/>
</dbReference>
<evidence type="ECO:0000313" key="2">
    <source>
        <dbReference type="EMBL" id="SMX92181.1"/>
    </source>
</evidence>
<sequence length="150" mass="15845">MSLNDPALGFSHQKPKVRIVVIVLWCLVVLLAFLTSWTAGVAASGTGGSITDRTPSYPFILVGTSVLGFGAMVVDISTAKVRDDKAGWSVLRLFGSLGLGLSAGAGAHAVALKSFPAWWIPIMVLLSIGILCLPTGVARLMQRHESKRKS</sequence>
<dbReference type="RefSeq" id="WP_101643808.1">
    <property type="nucleotide sequence ID" value="NZ_FXZE01000011.1"/>
</dbReference>
<protein>
    <submittedName>
        <fullName evidence="2">Uncharacterized protein</fullName>
    </submittedName>
</protein>
<feature type="transmembrane region" description="Helical" evidence="1">
    <location>
        <begin position="59"/>
        <end position="78"/>
    </location>
</feature>
<keyword evidence="1" id="KW-0472">Membrane</keyword>
<evidence type="ECO:0000256" key="1">
    <source>
        <dbReference type="SAM" id="Phobius"/>
    </source>
</evidence>
<feature type="transmembrane region" description="Helical" evidence="1">
    <location>
        <begin position="20"/>
        <end position="39"/>
    </location>
</feature>
<gene>
    <name evidence="2" type="ORF">BANT10_02478</name>
</gene>
<keyword evidence="3" id="KW-1185">Reference proteome</keyword>
<name>A0A2H1JXI2_9MICO</name>
<keyword evidence="1" id="KW-1133">Transmembrane helix</keyword>
<dbReference type="EMBL" id="FXZE01000011">
    <property type="protein sequence ID" value="SMX92181.1"/>
    <property type="molecule type" value="Genomic_DNA"/>
</dbReference>
<feature type="transmembrane region" description="Helical" evidence="1">
    <location>
        <begin position="90"/>
        <end position="112"/>
    </location>
</feature>